<sequence length="664" mass="78522">MKNLLILILLFSFSYGKKDFYYSFINSSNEQISQERKQAITDGFDIIENAKRLAKEGKVDEAYTQINDFKNKNKIKLLESDIYVLYSELSLRKKSKKYILDAAKELESAINSSKIREDQLPKAYMLLVDLKLQSNKTTEAQYFAEIIINNFNDEVTKAYGKIHLAKVYKYQYKYDKAIRILYEVLTKTTDILVATIVADELFDVYIADNKYDEAYDLISKVLKKNIDYYANDSYLALEKVDKLIKAKMPEFAVEILKELLKKAQKKEAIEDFKYKLANTYMLMYEGTPKYLLLAKDLYEDILNEFPEGMYVDKAKMYIDEIFMREGKIDPATIANKYLNSESMQQKVLLQELLLEKRDKKYQTILRKKRVYSKISNEIAKRFGYDSMSAIFDVVNIEMIKQYLEEGKCSELTEVLKTSRRETLQKLIEDNDTKYKFFQCMVEEPYERAYLMAKDAFNRSRDGQIYLYLEQIAYKLGLLEEALSYSAKVEMVNEQEILSKEFLYRFLIINALNEPTSMQRFYAYAQNNKNYIEENKDNPLIIDFYYQYYLYLLSQDKKDEAYDILLKLYNKQKQIKARVYSPFVELELAKYEKDKNNLAKALEYLLEGVDTNRKIKPNDLARAYYEIIKSYETFGNNEKKAEFVLKCKEIKDATDSLYKKMCDEM</sequence>
<dbReference type="AlphaFoldDB" id="A0AAX2AIT0"/>
<comment type="caution">
    <text evidence="1">The sequence shown here is derived from an EMBL/GenBank/DDBJ whole genome shotgun (WGS) entry which is preliminary data.</text>
</comment>
<reference evidence="1 2" key="1">
    <citation type="submission" date="2017-09" db="EMBL/GenBank/DDBJ databases">
        <title>Genomics of the genus Arcobacter.</title>
        <authorList>
            <person name="Perez-Cataluna A."/>
            <person name="Figueras M.J."/>
            <person name="Salas-Masso N."/>
        </authorList>
    </citation>
    <scope>NUCLEOTIDE SEQUENCE [LARGE SCALE GENOMIC DNA]</scope>
    <source>
        <strain evidence="1 2">CECT 7386</strain>
    </source>
</reference>
<protein>
    <recommendedName>
        <fullName evidence="3">Tetratricopeptide repeat protein</fullName>
    </recommendedName>
</protein>
<gene>
    <name evidence="1" type="ORF">CP985_08685</name>
</gene>
<accession>A0AAX2AIT0</accession>
<dbReference type="RefSeq" id="WP_114842575.1">
    <property type="nucleotide sequence ID" value="NZ_CP031219.1"/>
</dbReference>
<dbReference type="Gene3D" id="1.25.40.10">
    <property type="entry name" value="Tetratricopeptide repeat domain"/>
    <property type="match status" value="1"/>
</dbReference>
<evidence type="ECO:0008006" key="3">
    <source>
        <dbReference type="Google" id="ProtNLM"/>
    </source>
</evidence>
<evidence type="ECO:0000313" key="1">
    <source>
        <dbReference type="EMBL" id="RXK15431.1"/>
    </source>
</evidence>
<evidence type="ECO:0000313" key="2">
    <source>
        <dbReference type="Proteomes" id="UP000290092"/>
    </source>
</evidence>
<dbReference type="KEGG" id="amyt:AMYT_2201"/>
<proteinExistence type="predicted"/>
<dbReference type="Proteomes" id="UP000290092">
    <property type="component" value="Unassembled WGS sequence"/>
</dbReference>
<name>A0AAX2AIT0_9BACT</name>
<dbReference type="InterPro" id="IPR011990">
    <property type="entry name" value="TPR-like_helical_dom_sf"/>
</dbReference>
<dbReference type="EMBL" id="NXID01000029">
    <property type="protein sequence ID" value="RXK15431.1"/>
    <property type="molecule type" value="Genomic_DNA"/>
</dbReference>
<organism evidence="1 2">
    <name type="scientific">Malaciobacter mytili LMG 24559</name>
    <dbReference type="NCBI Taxonomy" id="1032238"/>
    <lineage>
        <taxon>Bacteria</taxon>
        <taxon>Pseudomonadati</taxon>
        <taxon>Campylobacterota</taxon>
        <taxon>Epsilonproteobacteria</taxon>
        <taxon>Campylobacterales</taxon>
        <taxon>Arcobacteraceae</taxon>
        <taxon>Malaciobacter</taxon>
    </lineage>
</organism>
<keyword evidence="2" id="KW-1185">Reference proteome</keyword>